<comment type="caution">
    <text evidence="9">The sequence shown here is derived from an EMBL/GenBank/DDBJ whole genome shotgun (WGS) entry which is preliminary data.</text>
</comment>
<gene>
    <name evidence="9" type="ORF">QTP70_029567</name>
</gene>
<comment type="similarity">
    <text evidence="2">Belongs to the tropomodulin family.</text>
</comment>
<feature type="compositionally biased region" description="Basic and acidic residues" evidence="8">
    <location>
        <begin position="596"/>
        <end position="608"/>
    </location>
</feature>
<accession>A0AAE0V7S9</accession>
<dbReference type="AlphaFoldDB" id="A0AAE0V7S9"/>
<feature type="compositionally biased region" description="Basic and acidic residues" evidence="8">
    <location>
        <begin position="57"/>
        <end position="67"/>
    </location>
</feature>
<feature type="compositionally biased region" description="Basic and acidic residues" evidence="8">
    <location>
        <begin position="245"/>
        <end position="328"/>
    </location>
</feature>
<keyword evidence="4" id="KW-0175">Coiled coil</keyword>
<dbReference type="PANTHER" id="PTHR10901">
    <property type="entry name" value="TROPOMODULIN"/>
    <property type="match status" value="1"/>
</dbReference>
<feature type="compositionally biased region" description="Polar residues" evidence="8">
    <location>
        <begin position="689"/>
        <end position="710"/>
    </location>
</feature>
<protein>
    <recommendedName>
        <fullName evidence="7">Leiomodin-3</fullName>
    </recommendedName>
</protein>
<dbReference type="Gene3D" id="3.80.10.10">
    <property type="entry name" value="Ribonuclease Inhibitor"/>
    <property type="match status" value="1"/>
</dbReference>
<keyword evidence="10" id="KW-1185">Reference proteome</keyword>
<dbReference type="PANTHER" id="PTHR10901:SF5">
    <property type="entry name" value="LEIOMODIN-1"/>
    <property type="match status" value="1"/>
</dbReference>
<comment type="subcellular location">
    <subcellularLocation>
        <location evidence="1">Cytoplasm</location>
        <location evidence="1">Cytoskeleton</location>
    </subcellularLocation>
    <subcellularLocation>
        <location evidence="6">Cytoplasm</location>
        <location evidence="6">Myofibril</location>
        <location evidence="6">Sarcomere</location>
        <location evidence="6">M line</location>
    </subcellularLocation>
</comment>
<feature type="compositionally biased region" description="Basic and acidic residues" evidence="8">
    <location>
        <begin position="148"/>
        <end position="203"/>
    </location>
</feature>
<evidence type="ECO:0000256" key="1">
    <source>
        <dbReference type="ARBA" id="ARBA00004245"/>
    </source>
</evidence>
<dbReference type="Pfam" id="PF03250">
    <property type="entry name" value="Tropomodulin"/>
    <property type="match status" value="1"/>
</dbReference>
<feature type="region of interest" description="Disordered" evidence="8">
    <location>
        <begin position="581"/>
        <end position="721"/>
    </location>
</feature>
<feature type="compositionally biased region" description="Basic and acidic residues" evidence="8">
    <location>
        <begin position="109"/>
        <end position="142"/>
    </location>
</feature>
<reference evidence="9" key="1">
    <citation type="submission" date="2023-06" db="EMBL/GenBank/DDBJ databases">
        <title>Male Hemibagrus guttatus genome.</title>
        <authorList>
            <person name="Bian C."/>
        </authorList>
    </citation>
    <scope>NUCLEOTIDE SEQUENCE</scope>
    <source>
        <strain evidence="9">Male_cb2023</strain>
        <tissue evidence="9">Muscle</tissue>
    </source>
</reference>
<dbReference type="GO" id="GO:0005865">
    <property type="term" value="C:striated muscle thin filament"/>
    <property type="evidence" value="ECO:0007669"/>
    <property type="project" value="TreeGrafter"/>
</dbReference>
<dbReference type="GO" id="GO:0051694">
    <property type="term" value="P:pointed-end actin filament capping"/>
    <property type="evidence" value="ECO:0007669"/>
    <property type="project" value="InterPro"/>
</dbReference>
<evidence type="ECO:0000256" key="2">
    <source>
        <dbReference type="ARBA" id="ARBA00009345"/>
    </source>
</evidence>
<keyword evidence="3" id="KW-0963">Cytoplasm</keyword>
<evidence type="ECO:0000256" key="3">
    <source>
        <dbReference type="ARBA" id="ARBA00022490"/>
    </source>
</evidence>
<dbReference type="GO" id="GO:0031430">
    <property type="term" value="C:M band"/>
    <property type="evidence" value="ECO:0007669"/>
    <property type="project" value="UniProtKB-SubCell"/>
</dbReference>
<evidence type="ECO:0000256" key="8">
    <source>
        <dbReference type="SAM" id="MobiDB-lite"/>
    </source>
</evidence>
<dbReference type="InterPro" id="IPR032675">
    <property type="entry name" value="LRR_dom_sf"/>
</dbReference>
<feature type="region of interest" description="Disordered" evidence="8">
    <location>
        <begin position="47"/>
        <end position="67"/>
    </location>
</feature>
<feature type="compositionally biased region" description="Low complexity" evidence="8">
    <location>
        <begin position="633"/>
        <end position="646"/>
    </location>
</feature>
<dbReference type="GO" id="GO:0030239">
    <property type="term" value="P:myofibril assembly"/>
    <property type="evidence" value="ECO:0007669"/>
    <property type="project" value="TreeGrafter"/>
</dbReference>
<dbReference type="InterPro" id="IPR004934">
    <property type="entry name" value="TMOD"/>
</dbReference>
<proteinExistence type="inferred from homology"/>
<dbReference type="GO" id="GO:0006936">
    <property type="term" value="P:muscle contraction"/>
    <property type="evidence" value="ECO:0007669"/>
    <property type="project" value="TreeGrafter"/>
</dbReference>
<feature type="compositionally biased region" description="Basic and acidic residues" evidence="8">
    <location>
        <begin position="86"/>
        <end position="100"/>
    </location>
</feature>
<evidence type="ECO:0000256" key="6">
    <source>
        <dbReference type="ARBA" id="ARBA00037833"/>
    </source>
</evidence>
<dbReference type="GO" id="GO:0005523">
    <property type="term" value="F:tropomyosin binding"/>
    <property type="evidence" value="ECO:0007669"/>
    <property type="project" value="InterPro"/>
</dbReference>
<dbReference type="SUPFAM" id="SSF52047">
    <property type="entry name" value="RNI-like"/>
    <property type="match status" value="1"/>
</dbReference>
<evidence type="ECO:0000256" key="4">
    <source>
        <dbReference type="ARBA" id="ARBA00023054"/>
    </source>
</evidence>
<keyword evidence="5" id="KW-0206">Cytoskeleton</keyword>
<sequence length="738" mass="84317">MSRRKVRLARSERTVSEDSDIDSLLETLSPDEVEELERELIIIDPDPSVPVGLRQRNQTEKQPTRGYDREAMLVYCERETKKLIERELSFEGETKGEGRRRDRLRRTRSKEQRSFSRSHSREASDMDEAKQEEAHVKEEKSESQNCKDGGKKIQDDAKETSDIKIQHRETERGKEILAEQNLEREVENTKDKQRETSKKERGSSKTSELISKLQKKEDNKEKEKKDNNKNGENLRTRGLISKLQGNKEVEKREKEEKEKEVERTRESRTKGLVSKLEEQKSQTEHGRVSERRNRERNLEGPVTEKKREKEEDKCSEKRPERPDPERDAPGTTKRKDRLKRWEKVDEIEMEQERQKEEDRKHARGKDEGKIVVKNAKTHNNFTETSSSGDDQSVKTEDEEGHDDEDDYMDSDTGSSMFDDLLEQVRSDDPELTELNINNSDVIKTDTLIQFAEGLRSNTHIKTFAIANTRADDHVAFAIAGTLRNNTTLTGINLDSNLLTGKGILAIIESLQHNATLKELRFHNQRHICGGKTEMEMTKVLRDNTSLLKFGYHFELAGPRMAMTNILSRNMDLQRQKRLEAQRLAKQEAEASLAPPSEEKKKLTPDKPKVMQTPQPNPVEKKDSILAKVSKFNSPTSSPKTTQPSKSMAATLSSTATGKKSGLTAQSSTGPPAPPPPPAPVLDIQALRRSLTSVSQRKQDSNRVSGRGTQKSSRDQLLDSIRNCNMNTLKKVEVPKRLK</sequence>
<feature type="region of interest" description="Disordered" evidence="8">
    <location>
        <begin position="86"/>
        <end position="411"/>
    </location>
</feature>
<evidence type="ECO:0000313" key="10">
    <source>
        <dbReference type="Proteomes" id="UP001274896"/>
    </source>
</evidence>
<feature type="compositionally biased region" description="Basic and acidic residues" evidence="8">
    <location>
        <begin position="214"/>
        <end position="235"/>
    </location>
</feature>
<dbReference type="FunFam" id="3.80.10.10:FF:000078">
    <property type="entry name" value="Leiomodin 3"/>
    <property type="match status" value="1"/>
</dbReference>
<feature type="compositionally biased region" description="Polar residues" evidence="8">
    <location>
        <begin position="647"/>
        <end position="669"/>
    </location>
</feature>
<evidence type="ECO:0000256" key="5">
    <source>
        <dbReference type="ARBA" id="ARBA00023212"/>
    </source>
</evidence>
<feature type="compositionally biased region" description="Polar residues" evidence="8">
    <location>
        <begin position="377"/>
        <end position="390"/>
    </location>
</feature>
<feature type="compositionally biased region" description="Acidic residues" evidence="8">
    <location>
        <begin position="396"/>
        <end position="409"/>
    </location>
</feature>
<dbReference type="Proteomes" id="UP001274896">
    <property type="component" value="Unassembled WGS sequence"/>
</dbReference>
<evidence type="ECO:0000256" key="7">
    <source>
        <dbReference type="ARBA" id="ARBA00070923"/>
    </source>
</evidence>
<dbReference type="EMBL" id="JAUCMX010000007">
    <property type="protein sequence ID" value="KAK3540346.1"/>
    <property type="molecule type" value="Genomic_DNA"/>
</dbReference>
<name>A0AAE0V7S9_9TELE</name>
<organism evidence="9 10">
    <name type="scientific">Hemibagrus guttatus</name>
    <dbReference type="NCBI Taxonomy" id="175788"/>
    <lineage>
        <taxon>Eukaryota</taxon>
        <taxon>Metazoa</taxon>
        <taxon>Chordata</taxon>
        <taxon>Craniata</taxon>
        <taxon>Vertebrata</taxon>
        <taxon>Euteleostomi</taxon>
        <taxon>Actinopterygii</taxon>
        <taxon>Neopterygii</taxon>
        <taxon>Teleostei</taxon>
        <taxon>Ostariophysi</taxon>
        <taxon>Siluriformes</taxon>
        <taxon>Bagridae</taxon>
        <taxon>Hemibagrus</taxon>
    </lineage>
</organism>
<feature type="region of interest" description="Disordered" evidence="8">
    <location>
        <begin position="1"/>
        <end position="23"/>
    </location>
</feature>
<dbReference type="GO" id="GO:0007015">
    <property type="term" value="P:actin filament organization"/>
    <property type="evidence" value="ECO:0007669"/>
    <property type="project" value="TreeGrafter"/>
</dbReference>
<feature type="compositionally biased region" description="Basic and acidic residues" evidence="8">
    <location>
        <begin position="339"/>
        <end position="370"/>
    </location>
</feature>
<evidence type="ECO:0000313" key="9">
    <source>
        <dbReference type="EMBL" id="KAK3540346.1"/>
    </source>
</evidence>
<feature type="compositionally biased region" description="Pro residues" evidence="8">
    <location>
        <begin position="670"/>
        <end position="679"/>
    </location>
</feature>